<feature type="domain" description="DUF2344" evidence="2">
    <location>
        <begin position="3"/>
        <end position="203"/>
    </location>
</feature>
<feature type="region of interest" description="Disordered" evidence="1">
    <location>
        <begin position="225"/>
        <end position="251"/>
    </location>
</feature>
<evidence type="ECO:0000313" key="3">
    <source>
        <dbReference type="EMBL" id="MCP2269729.1"/>
    </source>
</evidence>
<keyword evidence="4" id="KW-1185">Reference proteome</keyword>
<protein>
    <submittedName>
        <fullName evidence="3">Radical SAM-linked protein</fullName>
    </submittedName>
</protein>
<proteinExistence type="predicted"/>
<name>A0ABT1IAT6_9PSEU</name>
<dbReference type="EMBL" id="JAMTCO010000005">
    <property type="protein sequence ID" value="MCP2269729.1"/>
    <property type="molecule type" value="Genomic_DNA"/>
</dbReference>
<accession>A0ABT1IAT6</accession>
<reference evidence="3 4" key="1">
    <citation type="submission" date="2022-06" db="EMBL/GenBank/DDBJ databases">
        <title>Genomic Encyclopedia of Archaeal and Bacterial Type Strains, Phase II (KMG-II): from individual species to whole genera.</title>
        <authorList>
            <person name="Goeker M."/>
        </authorList>
    </citation>
    <scope>NUCLEOTIDE SEQUENCE [LARGE SCALE GENOMIC DNA]</scope>
    <source>
        <strain evidence="3 4">DSM 44255</strain>
    </source>
</reference>
<dbReference type="InterPro" id="IPR018768">
    <property type="entry name" value="DUF2344"/>
</dbReference>
<evidence type="ECO:0000256" key="1">
    <source>
        <dbReference type="SAM" id="MobiDB-lite"/>
    </source>
</evidence>
<dbReference type="NCBIfam" id="TIGR03936">
    <property type="entry name" value="sam_1_link_chp"/>
    <property type="match status" value="1"/>
</dbReference>
<sequence>MQKIRLRYAKRGRLRFTSHRDVARAFERALRRAGVPMAYSQGFSPHPKISWIGAAPTGVASEAEYVEVQLVERVDPLRLAQVLDSALAPGLDVLEAVEAGPGGLAERMEASDWHIELPGVAPEALRGAVERLLATEHVEVERLTKDGRRLIDARPAVIRAEVTEGVAGERDAPSAVGTDMSYPERSCGILRVVVRQTTPAVRPDDVLSALRVVAALEPPVPAKATRLAQGRLDDDGGLSDPLAQDRQAGIG</sequence>
<dbReference type="Proteomes" id="UP001205185">
    <property type="component" value="Unassembled WGS sequence"/>
</dbReference>
<comment type="caution">
    <text evidence="3">The sequence shown here is derived from an EMBL/GenBank/DDBJ whole genome shotgun (WGS) entry which is preliminary data.</text>
</comment>
<evidence type="ECO:0000259" key="2">
    <source>
        <dbReference type="Pfam" id="PF10105"/>
    </source>
</evidence>
<dbReference type="Pfam" id="PF10105">
    <property type="entry name" value="DUF2344"/>
    <property type="match status" value="1"/>
</dbReference>
<gene>
    <name evidence="3" type="ORF">LV75_002218</name>
</gene>
<evidence type="ECO:0000313" key="4">
    <source>
        <dbReference type="Proteomes" id="UP001205185"/>
    </source>
</evidence>
<dbReference type="RefSeq" id="WP_253886706.1">
    <property type="nucleotide sequence ID" value="NZ_BAAAVB010000012.1"/>
</dbReference>
<organism evidence="3 4">
    <name type="scientific">Actinokineospora diospyrosa</name>
    <dbReference type="NCBI Taxonomy" id="103728"/>
    <lineage>
        <taxon>Bacteria</taxon>
        <taxon>Bacillati</taxon>
        <taxon>Actinomycetota</taxon>
        <taxon>Actinomycetes</taxon>
        <taxon>Pseudonocardiales</taxon>
        <taxon>Pseudonocardiaceae</taxon>
        <taxon>Actinokineospora</taxon>
    </lineage>
</organism>